<feature type="signal peptide" evidence="1">
    <location>
        <begin position="1"/>
        <end position="16"/>
    </location>
</feature>
<dbReference type="AlphaFoldDB" id="A0A368FGH1"/>
<gene>
    <name evidence="2" type="ORF">ANCCAN_24967</name>
</gene>
<dbReference type="OrthoDB" id="5826152at2759"/>
<sequence>MRGAIVFIACFAVAHACSCLKRAPPSLEELFCQSHFGNYAKVTKKNVVGNLIYYDLEFIRSLSLLTDLIDCITTGPVLYYLDGIMSMYVSRCNLLRNWAEVSGEVEKFAKIECKNETETPITYE</sequence>
<comment type="caution">
    <text evidence="2">The sequence shown here is derived from an EMBL/GenBank/DDBJ whole genome shotgun (WGS) entry which is preliminary data.</text>
</comment>
<keyword evidence="1" id="KW-0732">Signal</keyword>
<evidence type="ECO:0000256" key="1">
    <source>
        <dbReference type="SAM" id="SignalP"/>
    </source>
</evidence>
<evidence type="ECO:0000313" key="3">
    <source>
        <dbReference type="Proteomes" id="UP000252519"/>
    </source>
</evidence>
<dbReference type="SUPFAM" id="SSF50242">
    <property type="entry name" value="TIMP-like"/>
    <property type="match status" value="1"/>
</dbReference>
<keyword evidence="3" id="KW-1185">Reference proteome</keyword>
<dbReference type="Proteomes" id="UP000252519">
    <property type="component" value="Unassembled WGS sequence"/>
</dbReference>
<name>A0A368FGH1_ANCCA</name>
<feature type="chain" id="PRO_5016977542" evidence="1">
    <location>
        <begin position="17"/>
        <end position="124"/>
    </location>
</feature>
<accession>A0A368FGH1</accession>
<evidence type="ECO:0000313" key="2">
    <source>
        <dbReference type="EMBL" id="RCN29277.1"/>
    </source>
</evidence>
<organism evidence="2 3">
    <name type="scientific">Ancylostoma caninum</name>
    <name type="common">Dog hookworm</name>
    <dbReference type="NCBI Taxonomy" id="29170"/>
    <lineage>
        <taxon>Eukaryota</taxon>
        <taxon>Metazoa</taxon>
        <taxon>Ecdysozoa</taxon>
        <taxon>Nematoda</taxon>
        <taxon>Chromadorea</taxon>
        <taxon>Rhabditida</taxon>
        <taxon>Rhabditina</taxon>
        <taxon>Rhabditomorpha</taxon>
        <taxon>Strongyloidea</taxon>
        <taxon>Ancylostomatidae</taxon>
        <taxon>Ancylostomatinae</taxon>
        <taxon>Ancylostoma</taxon>
    </lineage>
</organism>
<dbReference type="InterPro" id="IPR008993">
    <property type="entry name" value="TIMP-like_OB-fold"/>
</dbReference>
<proteinExistence type="predicted"/>
<reference evidence="2 3" key="1">
    <citation type="submission" date="2014-10" db="EMBL/GenBank/DDBJ databases">
        <title>Draft genome of the hookworm Ancylostoma caninum.</title>
        <authorList>
            <person name="Mitreva M."/>
        </authorList>
    </citation>
    <scope>NUCLEOTIDE SEQUENCE [LARGE SCALE GENOMIC DNA]</scope>
    <source>
        <strain evidence="2 3">Baltimore</strain>
    </source>
</reference>
<protein>
    <submittedName>
        <fullName evidence="2">Uncharacterized protein</fullName>
    </submittedName>
</protein>
<dbReference type="EMBL" id="JOJR01002041">
    <property type="protein sequence ID" value="RCN29277.1"/>
    <property type="molecule type" value="Genomic_DNA"/>
</dbReference>